<gene>
    <name evidence="1" type="ORF">TRFO_36361</name>
</gene>
<keyword evidence="2" id="KW-1185">Reference proteome</keyword>
<dbReference type="EMBL" id="MLAK01001116">
    <property type="protein sequence ID" value="OHS97407.1"/>
    <property type="molecule type" value="Genomic_DNA"/>
</dbReference>
<dbReference type="InterPro" id="IPR016024">
    <property type="entry name" value="ARM-type_fold"/>
</dbReference>
<name>A0A1J4JGH9_9EUKA</name>
<protein>
    <submittedName>
        <fullName evidence="1">Uncharacterized protein</fullName>
    </submittedName>
</protein>
<dbReference type="GeneID" id="94845490"/>
<comment type="caution">
    <text evidence="1">The sequence shown here is derived from an EMBL/GenBank/DDBJ whole genome shotgun (WGS) entry which is preliminary data.</text>
</comment>
<evidence type="ECO:0000313" key="1">
    <source>
        <dbReference type="EMBL" id="OHS97407.1"/>
    </source>
</evidence>
<dbReference type="RefSeq" id="XP_068350544.1">
    <property type="nucleotide sequence ID" value="XM_068510786.1"/>
</dbReference>
<dbReference type="AlphaFoldDB" id="A0A1J4JGH9"/>
<dbReference type="SUPFAM" id="SSF48371">
    <property type="entry name" value="ARM repeat"/>
    <property type="match status" value="1"/>
</dbReference>
<dbReference type="VEuPathDB" id="TrichDB:TRFO_36361"/>
<sequence>MDIHSYKDTKYCRHKRMRKHVLSYKFDDRQILSELEDNIIVQKFREKILSANTSFHEGFIESYFHTIDNINSFFDYLYDTEYDFLHLLPDIFNSDFLVSLIDAITSNSDNFDLIEQNLYVIAALSNSPDYVQFYRNSPLFSIVYNLLSTKHQFASVCLDIIKQYLVIFSTTKFPYNLKDFMILLKELYSIYQDDIESIGETVRLLVQYFDVTSALYNIYDLFQTIVKISKSNQILSNVFESLVILHFCDYSYKNAFDSGIMQIYIQERLEFFIYFEKKYAQSIYQFFNFIFESFKTIDEPSQKRTLAIFDFYKHDIETNVSSGLYLILLDVEDIQIKCLLYNIITLYIGKMEFESQNNMYLFSAIINNDFITEILKDFDDLPFELKKQTIFFIRKLLKSQNQELFRQLVDYGFNYVEICADFVNQSNDILIQKVYLESIIELLKISQKINSNHSFITDEVCEGFIDPLTSSEDQHLSELAIEVFNLITYE</sequence>
<proteinExistence type="predicted"/>
<dbReference type="Proteomes" id="UP000179807">
    <property type="component" value="Unassembled WGS sequence"/>
</dbReference>
<reference evidence="1" key="1">
    <citation type="submission" date="2016-10" db="EMBL/GenBank/DDBJ databases">
        <authorList>
            <person name="Benchimol M."/>
            <person name="Almeida L.G."/>
            <person name="Vasconcelos A.T."/>
            <person name="Perreira-Neves A."/>
            <person name="Rosa I.A."/>
            <person name="Tasca T."/>
            <person name="Bogo M.R."/>
            <person name="de Souza W."/>
        </authorList>
    </citation>
    <scope>NUCLEOTIDE SEQUENCE [LARGE SCALE GENOMIC DNA]</scope>
    <source>
        <strain evidence="1">K</strain>
    </source>
</reference>
<accession>A0A1J4JGH9</accession>
<organism evidence="1 2">
    <name type="scientific">Tritrichomonas foetus</name>
    <dbReference type="NCBI Taxonomy" id="1144522"/>
    <lineage>
        <taxon>Eukaryota</taxon>
        <taxon>Metamonada</taxon>
        <taxon>Parabasalia</taxon>
        <taxon>Tritrichomonadida</taxon>
        <taxon>Tritrichomonadidae</taxon>
        <taxon>Tritrichomonas</taxon>
    </lineage>
</organism>
<evidence type="ECO:0000313" key="2">
    <source>
        <dbReference type="Proteomes" id="UP000179807"/>
    </source>
</evidence>